<reference evidence="2" key="1">
    <citation type="submission" date="2018-11" db="EMBL/GenBank/DDBJ databases">
        <authorList>
            <consortium name="Pathogen Informatics"/>
        </authorList>
    </citation>
    <scope>NUCLEOTIDE SEQUENCE</scope>
</reference>
<name>A0A448XM00_9PLAT</name>
<gene>
    <name evidence="2" type="ORF">PXEA_LOCUS33352</name>
</gene>
<dbReference type="Proteomes" id="UP000784294">
    <property type="component" value="Unassembled WGS sequence"/>
</dbReference>
<evidence type="ECO:0000313" key="2">
    <source>
        <dbReference type="EMBL" id="VEL39912.1"/>
    </source>
</evidence>
<keyword evidence="3" id="KW-1185">Reference proteome</keyword>
<evidence type="ECO:0000313" key="3">
    <source>
        <dbReference type="Proteomes" id="UP000784294"/>
    </source>
</evidence>
<feature type="compositionally biased region" description="Basic residues" evidence="1">
    <location>
        <begin position="12"/>
        <end position="27"/>
    </location>
</feature>
<organism evidence="2 3">
    <name type="scientific">Protopolystoma xenopodis</name>
    <dbReference type="NCBI Taxonomy" id="117903"/>
    <lineage>
        <taxon>Eukaryota</taxon>
        <taxon>Metazoa</taxon>
        <taxon>Spiralia</taxon>
        <taxon>Lophotrochozoa</taxon>
        <taxon>Platyhelminthes</taxon>
        <taxon>Monogenea</taxon>
        <taxon>Polyopisthocotylea</taxon>
        <taxon>Polystomatidea</taxon>
        <taxon>Polystomatidae</taxon>
        <taxon>Protopolystoma</taxon>
    </lineage>
</organism>
<sequence length="79" mass="8577">MALTPTDESSVRSHRSRGTVSRVRRRTIQQAQGQGEVRPASYEMKATPAFVRSSALQLVYITGAYYVYAGGQPVSVGSV</sequence>
<protein>
    <submittedName>
        <fullName evidence="2">Uncharacterized protein</fullName>
    </submittedName>
</protein>
<evidence type="ECO:0000256" key="1">
    <source>
        <dbReference type="SAM" id="MobiDB-lite"/>
    </source>
</evidence>
<dbReference type="AlphaFoldDB" id="A0A448XM00"/>
<comment type="caution">
    <text evidence="2">The sequence shown here is derived from an EMBL/GenBank/DDBJ whole genome shotgun (WGS) entry which is preliminary data.</text>
</comment>
<dbReference type="EMBL" id="CAAALY010262965">
    <property type="protein sequence ID" value="VEL39912.1"/>
    <property type="molecule type" value="Genomic_DNA"/>
</dbReference>
<proteinExistence type="predicted"/>
<accession>A0A448XM00</accession>
<feature type="region of interest" description="Disordered" evidence="1">
    <location>
        <begin position="1"/>
        <end position="39"/>
    </location>
</feature>